<dbReference type="InterPro" id="IPR007527">
    <property type="entry name" value="Znf_SWIM"/>
</dbReference>
<dbReference type="PANTHER" id="PTHR31973">
    <property type="entry name" value="POLYPROTEIN, PUTATIVE-RELATED"/>
    <property type="match status" value="1"/>
</dbReference>
<dbReference type="GO" id="GO:0008270">
    <property type="term" value="F:zinc ion binding"/>
    <property type="evidence" value="ECO:0007669"/>
    <property type="project" value="UniProtKB-KW"/>
</dbReference>
<dbReference type="PANTHER" id="PTHR31973:SF194">
    <property type="entry name" value="OS06G0632700 PROTEIN"/>
    <property type="match status" value="1"/>
</dbReference>
<accession>A0A1D1XKR5</accession>
<evidence type="ECO:0000256" key="3">
    <source>
        <dbReference type="ARBA" id="ARBA00022833"/>
    </source>
</evidence>
<dbReference type="AlphaFoldDB" id="A0A1D1XKR5"/>
<proteinExistence type="predicted"/>
<organism evidence="6">
    <name type="scientific">Anthurium amnicola</name>
    <dbReference type="NCBI Taxonomy" id="1678845"/>
    <lineage>
        <taxon>Eukaryota</taxon>
        <taxon>Viridiplantae</taxon>
        <taxon>Streptophyta</taxon>
        <taxon>Embryophyta</taxon>
        <taxon>Tracheophyta</taxon>
        <taxon>Spermatophyta</taxon>
        <taxon>Magnoliopsida</taxon>
        <taxon>Liliopsida</taxon>
        <taxon>Araceae</taxon>
        <taxon>Pothoideae</taxon>
        <taxon>Potheae</taxon>
        <taxon>Anthurium</taxon>
    </lineage>
</organism>
<name>A0A1D1XKR5_9ARAE</name>
<keyword evidence="6" id="KW-0418">Kinase</keyword>
<keyword evidence="2 4" id="KW-0863">Zinc-finger</keyword>
<gene>
    <name evidence="6" type="primary">MIMI_L232_1</name>
    <name evidence="6" type="ORF">g.160387</name>
</gene>
<reference evidence="6" key="1">
    <citation type="submission" date="2015-07" db="EMBL/GenBank/DDBJ databases">
        <title>Transcriptome Assembly of Anthurium amnicola.</title>
        <authorList>
            <person name="Suzuki J."/>
        </authorList>
    </citation>
    <scope>NUCLEOTIDE SEQUENCE</scope>
</reference>
<dbReference type="PROSITE" id="PS50966">
    <property type="entry name" value="ZF_SWIM"/>
    <property type="match status" value="1"/>
</dbReference>
<dbReference type="InterPro" id="IPR006564">
    <property type="entry name" value="Znf_PMZ"/>
</dbReference>
<keyword evidence="3" id="KW-0862">Zinc</keyword>
<sequence>VQIVDLIRCTIMDTIYTRRESANTWTEILTPSMNEKLLQESNKASSLEVICSAGSVFEVSGDETYTVNLESWECTCRKWRVTGLPCMHAIAVIERTDGCLYDYCSKYFKTECYRLTYSLSINPIPDMYRNSGNLGIIPYSPRSGRPPGRPKVKPTVVHKISKRLIRCSRCKEFGHNKATCKATI</sequence>
<keyword evidence="6" id="KW-0808">Transferase</keyword>
<evidence type="ECO:0000256" key="2">
    <source>
        <dbReference type="ARBA" id="ARBA00022771"/>
    </source>
</evidence>
<dbReference type="GO" id="GO:0016301">
    <property type="term" value="F:kinase activity"/>
    <property type="evidence" value="ECO:0007669"/>
    <property type="project" value="UniProtKB-KW"/>
</dbReference>
<evidence type="ECO:0000259" key="5">
    <source>
        <dbReference type="PROSITE" id="PS50966"/>
    </source>
</evidence>
<dbReference type="EMBL" id="GDJX01025025">
    <property type="protein sequence ID" value="JAT42911.1"/>
    <property type="molecule type" value="Transcribed_RNA"/>
</dbReference>
<dbReference type="Pfam" id="PF04434">
    <property type="entry name" value="SWIM"/>
    <property type="match status" value="1"/>
</dbReference>
<feature type="domain" description="SWIM-type" evidence="5">
    <location>
        <begin position="65"/>
        <end position="97"/>
    </location>
</feature>
<evidence type="ECO:0000313" key="6">
    <source>
        <dbReference type="EMBL" id="JAT42911.1"/>
    </source>
</evidence>
<keyword evidence="1" id="KW-0479">Metal-binding</keyword>
<evidence type="ECO:0000256" key="4">
    <source>
        <dbReference type="PROSITE-ProRule" id="PRU00325"/>
    </source>
</evidence>
<evidence type="ECO:0000256" key="1">
    <source>
        <dbReference type="ARBA" id="ARBA00022723"/>
    </source>
</evidence>
<feature type="non-terminal residue" evidence="6">
    <location>
        <position position="1"/>
    </location>
</feature>
<dbReference type="SMART" id="SM00575">
    <property type="entry name" value="ZnF_PMZ"/>
    <property type="match status" value="1"/>
</dbReference>
<protein>
    <submittedName>
        <fullName evidence="6">Putative serine/threonine-protein kinase L232</fullName>
    </submittedName>
</protein>